<dbReference type="RefSeq" id="WP_158947909.1">
    <property type="nucleotide sequence ID" value="NZ_CP046913.1"/>
</dbReference>
<proteinExistence type="predicted"/>
<dbReference type="Pfam" id="PF12091">
    <property type="entry name" value="DUF3567"/>
    <property type="match status" value="1"/>
</dbReference>
<dbReference type="AlphaFoldDB" id="A0A7Z2JEF4"/>
<dbReference type="OrthoDB" id="9153776at2"/>
<keyword evidence="2" id="KW-1185">Reference proteome</keyword>
<dbReference type="Proteomes" id="UP000433577">
    <property type="component" value="Chromosome 1"/>
</dbReference>
<reference evidence="1 2" key="1">
    <citation type="submission" date="2019-12" db="EMBL/GenBank/DDBJ databases">
        <title>Paraburkholderia acidiphila 7Q-K02 sp. nov and Paraburkholderia acidisoli DHF22 sp. nov., two strains isolated from forest soil.</title>
        <authorList>
            <person name="Gao Z."/>
            <person name="Qiu L."/>
        </authorList>
    </citation>
    <scope>NUCLEOTIDE SEQUENCE [LARGE SCALE GENOMIC DNA]</scope>
    <source>
        <strain evidence="1 2">DHF22</strain>
    </source>
</reference>
<dbReference type="KEGG" id="pacs:FAZ98_00950"/>
<gene>
    <name evidence="1" type="ORF">FAZ98_00950</name>
</gene>
<protein>
    <submittedName>
        <fullName evidence="1">DUF3567 family protein</fullName>
    </submittedName>
</protein>
<organism evidence="1 2">
    <name type="scientific">Paraburkholderia acidisoli</name>
    <dbReference type="NCBI Taxonomy" id="2571748"/>
    <lineage>
        <taxon>Bacteria</taxon>
        <taxon>Pseudomonadati</taxon>
        <taxon>Pseudomonadota</taxon>
        <taxon>Betaproteobacteria</taxon>
        <taxon>Burkholderiales</taxon>
        <taxon>Burkholderiaceae</taxon>
        <taxon>Paraburkholderia</taxon>
    </lineage>
</organism>
<name>A0A7Z2JEF4_9BURK</name>
<dbReference type="InterPro" id="IPR021951">
    <property type="entry name" value="DUF3567"/>
</dbReference>
<evidence type="ECO:0000313" key="1">
    <source>
        <dbReference type="EMBL" id="QGZ60414.1"/>
    </source>
</evidence>
<sequence>MQMIYNSPNYCVVEFPPQDGHVAMSSGGYEIVDKNSRRELFIDGMMAARFREDVQKLMDEDQSLDEVDEFLGQFDSLMQQPVVLH</sequence>
<dbReference type="EMBL" id="CP046913">
    <property type="protein sequence ID" value="QGZ60414.1"/>
    <property type="molecule type" value="Genomic_DNA"/>
</dbReference>
<accession>A0A7Z2JEF4</accession>
<evidence type="ECO:0000313" key="2">
    <source>
        <dbReference type="Proteomes" id="UP000433577"/>
    </source>
</evidence>